<dbReference type="InterPro" id="IPR005153">
    <property type="entry name" value="MbtH-like_dom"/>
</dbReference>
<dbReference type="PANTHER" id="PTHR38444:SF1">
    <property type="entry name" value="ENTEROBACTIN BIOSYNTHESIS PROTEIN YBDZ"/>
    <property type="match status" value="1"/>
</dbReference>
<dbReference type="AlphaFoldDB" id="A0A0S4QG23"/>
<organism evidence="2 3">
    <name type="scientific">Parafrankia irregularis</name>
    <dbReference type="NCBI Taxonomy" id="795642"/>
    <lineage>
        <taxon>Bacteria</taxon>
        <taxon>Bacillati</taxon>
        <taxon>Actinomycetota</taxon>
        <taxon>Actinomycetes</taxon>
        <taxon>Frankiales</taxon>
        <taxon>Frankiaceae</taxon>
        <taxon>Parafrankia</taxon>
    </lineage>
</organism>
<dbReference type="RefSeq" id="WP_091271831.1">
    <property type="nucleotide sequence ID" value="NZ_FAOZ01000002.1"/>
</dbReference>
<dbReference type="Gene3D" id="3.90.820.10">
    <property type="entry name" value="Structural Genomics, Unknown Function 30-nov-00 1gh9 Mol_id"/>
    <property type="match status" value="1"/>
</dbReference>
<dbReference type="SMART" id="SM00923">
    <property type="entry name" value="MbtH"/>
    <property type="match status" value="1"/>
</dbReference>
<gene>
    <name evidence="2" type="ORF">Ga0074812_102439</name>
</gene>
<dbReference type="InterPro" id="IPR038020">
    <property type="entry name" value="MbtH-like_sf"/>
</dbReference>
<keyword evidence="3" id="KW-1185">Reference proteome</keyword>
<evidence type="ECO:0000259" key="1">
    <source>
        <dbReference type="SMART" id="SM00923"/>
    </source>
</evidence>
<dbReference type="SUPFAM" id="SSF160582">
    <property type="entry name" value="MbtH-like"/>
    <property type="match status" value="1"/>
</dbReference>
<dbReference type="PANTHER" id="PTHR38444">
    <property type="entry name" value="ENTEROBACTIN BIOSYNTHESIS PROTEIN YBDZ"/>
    <property type="match status" value="1"/>
</dbReference>
<reference evidence="3" key="1">
    <citation type="submission" date="2015-11" db="EMBL/GenBank/DDBJ databases">
        <authorList>
            <person name="Varghese N."/>
        </authorList>
    </citation>
    <scope>NUCLEOTIDE SEQUENCE [LARGE SCALE GENOMIC DNA]</scope>
    <source>
        <strain evidence="3">DSM 45899</strain>
    </source>
</reference>
<dbReference type="GO" id="GO:0005829">
    <property type="term" value="C:cytosol"/>
    <property type="evidence" value="ECO:0007669"/>
    <property type="project" value="TreeGrafter"/>
</dbReference>
<proteinExistence type="predicted"/>
<protein>
    <submittedName>
        <fullName evidence="2">MbtH protein</fullName>
    </submittedName>
</protein>
<evidence type="ECO:0000313" key="2">
    <source>
        <dbReference type="EMBL" id="CUU54429.1"/>
    </source>
</evidence>
<feature type="domain" description="MbtH-like" evidence="1">
    <location>
        <begin position="4"/>
        <end position="54"/>
    </location>
</feature>
<evidence type="ECO:0000313" key="3">
    <source>
        <dbReference type="Proteomes" id="UP000198802"/>
    </source>
</evidence>
<dbReference type="Proteomes" id="UP000198802">
    <property type="component" value="Unassembled WGS sequence"/>
</dbReference>
<dbReference type="InterPro" id="IPR037407">
    <property type="entry name" value="MLP_fam"/>
</dbReference>
<sequence length="86" mass="9355">MSTNPFDDESGSFFVLVNSEGQHSLWPGFAAVPAGWTVVHGEETRQSCLDYVEAHWTDLRPLSLVAQMDSDARAGEVARSDASASR</sequence>
<dbReference type="EMBL" id="FAOZ01000002">
    <property type="protein sequence ID" value="CUU54429.1"/>
    <property type="molecule type" value="Genomic_DNA"/>
</dbReference>
<accession>A0A0S4QG23</accession>
<dbReference type="GO" id="GO:0019290">
    <property type="term" value="P:siderophore biosynthetic process"/>
    <property type="evidence" value="ECO:0007669"/>
    <property type="project" value="TreeGrafter"/>
</dbReference>
<name>A0A0S4QG23_9ACTN</name>
<dbReference type="Pfam" id="PF03621">
    <property type="entry name" value="MbtH"/>
    <property type="match status" value="1"/>
</dbReference>